<reference evidence="1" key="3">
    <citation type="submission" date="2015-02" db="UniProtKB">
        <authorList>
            <consortium name="EnsemblProtists"/>
        </authorList>
    </citation>
    <scope>IDENTIFICATION</scope>
    <source>
        <strain evidence="1">DAOM BR144</strain>
    </source>
</reference>
<reference evidence="2" key="2">
    <citation type="submission" date="2010-04" db="EMBL/GenBank/DDBJ databases">
        <authorList>
            <person name="Buell R."/>
            <person name="Hamilton J."/>
            <person name="Hostetler J."/>
        </authorList>
    </citation>
    <scope>NUCLEOTIDE SEQUENCE [LARGE SCALE GENOMIC DNA]</scope>
    <source>
        <strain evidence="2">DAOM:BR144</strain>
    </source>
</reference>
<evidence type="ECO:0000313" key="2">
    <source>
        <dbReference type="Proteomes" id="UP000019132"/>
    </source>
</evidence>
<dbReference type="AlphaFoldDB" id="K3WX77"/>
<evidence type="ECO:0000313" key="1">
    <source>
        <dbReference type="EnsemblProtists" id="PYU1_T009575"/>
    </source>
</evidence>
<proteinExistence type="predicted"/>
<reference evidence="2" key="1">
    <citation type="journal article" date="2010" name="Genome Biol.">
        <title>Genome sequence of the necrotrophic plant pathogen Pythium ultimum reveals original pathogenicity mechanisms and effector repertoire.</title>
        <authorList>
            <person name="Levesque C.A."/>
            <person name="Brouwer H."/>
            <person name="Cano L."/>
            <person name="Hamilton J.P."/>
            <person name="Holt C."/>
            <person name="Huitema E."/>
            <person name="Raffaele S."/>
            <person name="Robideau G.P."/>
            <person name="Thines M."/>
            <person name="Win J."/>
            <person name="Zerillo M.M."/>
            <person name="Beakes G.W."/>
            <person name="Boore J.L."/>
            <person name="Busam D."/>
            <person name="Dumas B."/>
            <person name="Ferriera S."/>
            <person name="Fuerstenberg S.I."/>
            <person name="Gachon C.M."/>
            <person name="Gaulin E."/>
            <person name="Govers F."/>
            <person name="Grenville-Briggs L."/>
            <person name="Horner N."/>
            <person name="Hostetler J."/>
            <person name="Jiang R.H."/>
            <person name="Johnson J."/>
            <person name="Krajaejun T."/>
            <person name="Lin H."/>
            <person name="Meijer H.J."/>
            <person name="Moore B."/>
            <person name="Morris P."/>
            <person name="Phuntmart V."/>
            <person name="Puiu D."/>
            <person name="Shetty J."/>
            <person name="Stajich J.E."/>
            <person name="Tripathy S."/>
            <person name="Wawra S."/>
            <person name="van West P."/>
            <person name="Whitty B.R."/>
            <person name="Coutinho P.M."/>
            <person name="Henrissat B."/>
            <person name="Martin F."/>
            <person name="Thomas P.D."/>
            <person name="Tyler B.M."/>
            <person name="De Vries R.P."/>
            <person name="Kamoun S."/>
            <person name="Yandell M."/>
            <person name="Tisserat N."/>
            <person name="Buell C.R."/>
        </authorList>
    </citation>
    <scope>NUCLEOTIDE SEQUENCE</scope>
    <source>
        <strain evidence="2">DAOM:BR144</strain>
    </source>
</reference>
<keyword evidence="2" id="KW-1185">Reference proteome</keyword>
<protein>
    <submittedName>
        <fullName evidence="1">Uncharacterized protein</fullName>
    </submittedName>
</protein>
<dbReference type="OMA" id="CDQFIVE"/>
<dbReference type="EnsemblProtists" id="PYU1_T009575">
    <property type="protein sequence ID" value="PYU1_T009575"/>
    <property type="gene ID" value="PYU1_G009557"/>
</dbReference>
<dbReference type="eggNOG" id="KOG1225">
    <property type="taxonomic scope" value="Eukaryota"/>
</dbReference>
<sequence>MDTVFPTCNCRRRVLGLLAVLVAYASRLHGGCVLAAITSASVVPTSTVAGVTGTVDVAFTTGIDVPVGGSILVIFPSAFYVASTTITAITSGLDATSTITSTPAASLVTITVAGTACAAAAPIQFQIDGISNSGAGTTGRYIIRTQSSSGQTIESLGNIAATVITKGFASNVVLGVPNPTSAGVSASYSVSFTNGVELRAGSKVELQFPVLASAGQQFVLSGGVTVSNLGGIDASSTTVQATTSLARLTTAGTSVSPGTTVSVTFNNVINPAAQAIGNVFQFRTRDAFNNIYEEDTAVVGPTITSTTLSSATTITPASYLAGVVTAYTLEFSNAAYLTQGANIVITFPARFALTSASLGSTSSIPTINTALAINLGTNKATLTLGSGPLVPGAARRIKINGVGNPGSSCGEFIVGYCATVWEPYIVSLTDSMGNIFESSAMVPGTPIVKKPLVFGRVRPLMMDPNTATSASVVFDSEVGIPIGGAIEVVFPQGYAVSATTTPSGHVGIPAASTTVVVTGLTVRLTVAGSSIPPATSGLFVIFSGITTPPGDTTGTYVIRTRDAFGDSILEESVSIAGEGCVYLNDCNGHGTCTLFSKTGVSFWLLVGRDPNQ</sequence>
<name>K3WX77_GLOUD</name>
<dbReference type="InParanoid" id="K3WX77"/>
<dbReference type="EMBL" id="GL376622">
    <property type="status" value="NOT_ANNOTATED_CDS"/>
    <property type="molecule type" value="Genomic_DNA"/>
</dbReference>
<accession>K3WX77</accession>
<organism evidence="1 2">
    <name type="scientific">Globisporangium ultimum (strain ATCC 200006 / CBS 805.95 / DAOM BR144)</name>
    <name type="common">Pythium ultimum</name>
    <dbReference type="NCBI Taxonomy" id="431595"/>
    <lineage>
        <taxon>Eukaryota</taxon>
        <taxon>Sar</taxon>
        <taxon>Stramenopiles</taxon>
        <taxon>Oomycota</taxon>
        <taxon>Peronosporomycetes</taxon>
        <taxon>Pythiales</taxon>
        <taxon>Pythiaceae</taxon>
        <taxon>Globisporangium</taxon>
    </lineage>
</organism>
<dbReference type="Proteomes" id="UP000019132">
    <property type="component" value="Unassembled WGS sequence"/>
</dbReference>
<dbReference type="HOGENOM" id="CLU_446569_0_0_1"/>
<dbReference type="VEuPathDB" id="FungiDB:PYU1_G009557"/>